<organism evidence="1 2">
    <name type="scientific">Mycena albidolilacea</name>
    <dbReference type="NCBI Taxonomy" id="1033008"/>
    <lineage>
        <taxon>Eukaryota</taxon>
        <taxon>Fungi</taxon>
        <taxon>Dikarya</taxon>
        <taxon>Basidiomycota</taxon>
        <taxon>Agaricomycotina</taxon>
        <taxon>Agaricomycetes</taxon>
        <taxon>Agaricomycetidae</taxon>
        <taxon>Agaricales</taxon>
        <taxon>Marasmiineae</taxon>
        <taxon>Mycenaceae</taxon>
        <taxon>Mycena</taxon>
    </lineage>
</organism>
<keyword evidence="1" id="KW-0808">Transferase</keyword>
<name>A0AAD7ADP1_9AGAR</name>
<dbReference type="Pfam" id="PF13489">
    <property type="entry name" value="Methyltransf_23"/>
    <property type="match status" value="1"/>
</dbReference>
<keyword evidence="2" id="KW-1185">Reference proteome</keyword>
<evidence type="ECO:0000313" key="2">
    <source>
        <dbReference type="Proteomes" id="UP001218218"/>
    </source>
</evidence>
<sequence>MYKTNVQEIYKLPTDKKERERLSVQHQIWNILFGGLNAPALHETINSRMAVRDGPPPAVLDVGCGSASWAIEMASVYLQAQILGVDLAIDPSLHYAAPNVQFKQLDITHGFPPTPGGYTIIHARVVTGHLKDPTAFVQAAFAELKPGGLLILADVFKPIWADKSIPVPLFPGVHDPENLPPGGSWWAGWIDFWHRACYVDYRTTESLINAHDGLSVVHQERYLVPMHPSNDTEEREGLGAVSNSITLGFCHAGIKPFVATGQFTRTQVEEWIRLIQREFETKPIYMAWDIACGVKSS</sequence>
<dbReference type="EMBL" id="JARIHO010000009">
    <property type="protein sequence ID" value="KAJ7355864.1"/>
    <property type="molecule type" value="Genomic_DNA"/>
</dbReference>
<proteinExistence type="predicted"/>
<comment type="caution">
    <text evidence="1">The sequence shown here is derived from an EMBL/GenBank/DDBJ whole genome shotgun (WGS) entry which is preliminary data.</text>
</comment>
<protein>
    <submittedName>
        <fullName evidence="1">S-adenosyl-L-methionine-dependent methyltransferase</fullName>
    </submittedName>
</protein>
<dbReference type="CDD" id="cd02440">
    <property type="entry name" value="AdoMet_MTases"/>
    <property type="match status" value="1"/>
</dbReference>
<accession>A0AAD7ADP1</accession>
<dbReference type="GO" id="GO:0008168">
    <property type="term" value="F:methyltransferase activity"/>
    <property type="evidence" value="ECO:0007669"/>
    <property type="project" value="UniProtKB-KW"/>
</dbReference>
<keyword evidence="1" id="KW-0489">Methyltransferase</keyword>
<dbReference type="AlphaFoldDB" id="A0AAD7ADP1"/>
<reference evidence="1" key="1">
    <citation type="submission" date="2023-03" db="EMBL/GenBank/DDBJ databases">
        <title>Massive genome expansion in bonnet fungi (Mycena s.s.) driven by repeated elements and novel gene families across ecological guilds.</title>
        <authorList>
            <consortium name="Lawrence Berkeley National Laboratory"/>
            <person name="Harder C.B."/>
            <person name="Miyauchi S."/>
            <person name="Viragh M."/>
            <person name="Kuo A."/>
            <person name="Thoen E."/>
            <person name="Andreopoulos B."/>
            <person name="Lu D."/>
            <person name="Skrede I."/>
            <person name="Drula E."/>
            <person name="Henrissat B."/>
            <person name="Morin E."/>
            <person name="Kohler A."/>
            <person name="Barry K."/>
            <person name="LaButti K."/>
            <person name="Morin E."/>
            <person name="Salamov A."/>
            <person name="Lipzen A."/>
            <person name="Mereny Z."/>
            <person name="Hegedus B."/>
            <person name="Baldrian P."/>
            <person name="Stursova M."/>
            <person name="Weitz H."/>
            <person name="Taylor A."/>
            <person name="Grigoriev I.V."/>
            <person name="Nagy L.G."/>
            <person name="Martin F."/>
            <person name="Kauserud H."/>
        </authorList>
    </citation>
    <scope>NUCLEOTIDE SEQUENCE</scope>
    <source>
        <strain evidence="1">CBHHK002</strain>
    </source>
</reference>
<dbReference type="SUPFAM" id="SSF53335">
    <property type="entry name" value="S-adenosyl-L-methionine-dependent methyltransferases"/>
    <property type="match status" value="1"/>
</dbReference>
<dbReference type="PANTHER" id="PTHR43591:SF24">
    <property type="entry name" value="2-METHOXY-6-POLYPRENYL-1,4-BENZOQUINOL METHYLASE, MITOCHONDRIAL"/>
    <property type="match status" value="1"/>
</dbReference>
<dbReference type="PANTHER" id="PTHR43591">
    <property type="entry name" value="METHYLTRANSFERASE"/>
    <property type="match status" value="1"/>
</dbReference>
<dbReference type="InterPro" id="IPR029063">
    <property type="entry name" value="SAM-dependent_MTases_sf"/>
</dbReference>
<evidence type="ECO:0000313" key="1">
    <source>
        <dbReference type="EMBL" id="KAJ7355864.1"/>
    </source>
</evidence>
<dbReference type="Proteomes" id="UP001218218">
    <property type="component" value="Unassembled WGS sequence"/>
</dbReference>
<dbReference type="GO" id="GO:0032259">
    <property type="term" value="P:methylation"/>
    <property type="evidence" value="ECO:0007669"/>
    <property type="project" value="UniProtKB-KW"/>
</dbReference>
<dbReference type="Gene3D" id="3.40.50.150">
    <property type="entry name" value="Vaccinia Virus protein VP39"/>
    <property type="match status" value="1"/>
</dbReference>
<gene>
    <name evidence="1" type="ORF">DFH08DRAFT_1053449</name>
</gene>